<dbReference type="GO" id="GO:0008206">
    <property type="term" value="P:bile acid metabolic process"/>
    <property type="evidence" value="ECO:0007669"/>
    <property type="project" value="UniProtKB-ARBA"/>
</dbReference>
<dbReference type="PANTHER" id="PTHR42760">
    <property type="entry name" value="SHORT-CHAIN DEHYDROGENASES/REDUCTASES FAMILY MEMBER"/>
    <property type="match status" value="1"/>
</dbReference>
<dbReference type="NCBIfam" id="NF005309">
    <property type="entry name" value="PRK06841.1"/>
    <property type="match status" value="1"/>
</dbReference>
<dbReference type="PROSITE" id="PS00061">
    <property type="entry name" value="ADH_SHORT"/>
    <property type="match status" value="1"/>
</dbReference>
<keyword evidence="2" id="KW-0560">Oxidoreductase</keyword>
<reference evidence="3 4" key="1">
    <citation type="journal article" date="2017" name="Genome Announc.">
        <title>Draft Genome Sequence of a Sporulating and Motile Strain of Lachnotalea glycerini Isolated from Water in Quebec City, Canada.</title>
        <authorList>
            <person name="Maheux A.F."/>
            <person name="Boudreau D.K."/>
            <person name="Berube E."/>
            <person name="Boissinot M."/>
            <person name="Raymond F."/>
            <person name="Brodeur S."/>
            <person name="Corbeil J."/>
            <person name="Isabel S."/>
            <person name="Omar R.F."/>
            <person name="Bergeron M.G."/>
        </authorList>
    </citation>
    <scope>NUCLEOTIDE SEQUENCE [LARGE SCALE GENOMIC DNA]</scope>
    <source>
        <strain evidence="3 4">CCRI-19302</strain>
    </source>
</reference>
<evidence type="ECO:0000313" key="4">
    <source>
        <dbReference type="Proteomes" id="UP000216411"/>
    </source>
</evidence>
<evidence type="ECO:0000313" key="3">
    <source>
        <dbReference type="EMBL" id="RDY32826.1"/>
    </source>
</evidence>
<dbReference type="Proteomes" id="UP000216411">
    <property type="component" value="Unassembled WGS sequence"/>
</dbReference>
<comment type="caution">
    <text evidence="3">The sequence shown here is derived from an EMBL/GenBank/DDBJ whole genome shotgun (WGS) entry which is preliminary data.</text>
</comment>
<evidence type="ECO:0000256" key="2">
    <source>
        <dbReference type="ARBA" id="ARBA00023002"/>
    </source>
</evidence>
<comment type="similarity">
    <text evidence="1">Belongs to the short-chain dehydrogenases/reductases (SDR) family.</text>
</comment>
<dbReference type="Pfam" id="PF13561">
    <property type="entry name" value="adh_short_C2"/>
    <property type="match status" value="1"/>
</dbReference>
<dbReference type="RefSeq" id="WP_115804130.1">
    <property type="nucleotide sequence ID" value="NZ_NOKA02000002.1"/>
</dbReference>
<dbReference type="PRINTS" id="PR00080">
    <property type="entry name" value="SDRFAMILY"/>
</dbReference>
<dbReference type="EMBL" id="NOKA02000002">
    <property type="protein sequence ID" value="RDY32826.1"/>
    <property type="molecule type" value="Genomic_DNA"/>
</dbReference>
<dbReference type="PANTHER" id="PTHR42760:SF115">
    <property type="entry name" value="3-OXOACYL-[ACYL-CARRIER-PROTEIN] REDUCTASE FABG"/>
    <property type="match status" value="1"/>
</dbReference>
<evidence type="ECO:0000256" key="1">
    <source>
        <dbReference type="ARBA" id="ARBA00006484"/>
    </source>
</evidence>
<dbReference type="FunFam" id="3.40.50.720:FF:000084">
    <property type="entry name" value="Short-chain dehydrogenase reductase"/>
    <property type="match status" value="1"/>
</dbReference>
<dbReference type="CDD" id="cd05233">
    <property type="entry name" value="SDR_c"/>
    <property type="match status" value="1"/>
</dbReference>
<dbReference type="InterPro" id="IPR036291">
    <property type="entry name" value="NAD(P)-bd_dom_sf"/>
</dbReference>
<dbReference type="InterPro" id="IPR020904">
    <property type="entry name" value="Sc_DH/Rdtase_CS"/>
</dbReference>
<dbReference type="Gene3D" id="3.40.50.720">
    <property type="entry name" value="NAD(P)-binding Rossmann-like Domain"/>
    <property type="match status" value="1"/>
</dbReference>
<dbReference type="InterPro" id="IPR002347">
    <property type="entry name" value="SDR_fam"/>
</dbReference>
<keyword evidence="4" id="KW-1185">Reference proteome</keyword>
<accession>A0A371JJC5</accession>
<dbReference type="OrthoDB" id="9803333at2"/>
<proteinExistence type="inferred from homology"/>
<gene>
    <name evidence="3" type="ORF">CG710_002505</name>
</gene>
<organism evidence="3 4">
    <name type="scientific">Lachnotalea glycerini</name>
    <dbReference type="NCBI Taxonomy" id="1763509"/>
    <lineage>
        <taxon>Bacteria</taxon>
        <taxon>Bacillati</taxon>
        <taxon>Bacillota</taxon>
        <taxon>Clostridia</taxon>
        <taxon>Lachnospirales</taxon>
        <taxon>Lachnospiraceae</taxon>
        <taxon>Lachnotalea</taxon>
    </lineage>
</organism>
<name>A0A371JJC5_9FIRM</name>
<dbReference type="AlphaFoldDB" id="A0A371JJC5"/>
<dbReference type="SUPFAM" id="SSF51735">
    <property type="entry name" value="NAD(P)-binding Rossmann-fold domains"/>
    <property type="match status" value="1"/>
</dbReference>
<sequence>MIVNNKYRNFDENFSLANKTAIITGATNGIGFEIAKMFARKGANIVSFDLKKSKELEQYVKDQGRYYLSMEGDITKTSDIVNLVNSAINKFKTIDILINCAGVGFLEMASESTEKVWDLTLAVNLTGSARMALAVGKTMIENQGGCIINIASQAGVVALERHLAYGTAKAGIIQMTKQLAAEWGKYNIRVNAISPTIILTQMGEMNWNNEKGDEFRQTIPSRRFGYPEEVAACAVYLASDAASLFNGANLVIDGGYTIV</sequence>
<dbReference type="GO" id="GO:0016616">
    <property type="term" value="F:oxidoreductase activity, acting on the CH-OH group of donors, NAD or NADP as acceptor"/>
    <property type="evidence" value="ECO:0007669"/>
    <property type="project" value="TreeGrafter"/>
</dbReference>
<protein>
    <submittedName>
        <fullName evidence="3">D-threitol dehydrogenase</fullName>
    </submittedName>
</protein>
<dbReference type="PRINTS" id="PR00081">
    <property type="entry name" value="GDHRDH"/>
</dbReference>
<dbReference type="NCBIfam" id="NF005559">
    <property type="entry name" value="PRK07231.1"/>
    <property type="match status" value="1"/>
</dbReference>